<feature type="region of interest" description="Disordered" evidence="1">
    <location>
        <begin position="43"/>
        <end position="95"/>
    </location>
</feature>
<proteinExistence type="predicted"/>
<dbReference type="EMBL" id="DS268537">
    <property type="protein sequence ID" value="EFO87485.1"/>
    <property type="molecule type" value="Genomic_DNA"/>
</dbReference>
<gene>
    <name evidence="2" type="ORF">CRE_03369</name>
</gene>
<dbReference type="GeneID" id="9808299"/>
<dbReference type="KEGG" id="crq:GCK72_022410"/>
<organism evidence="3">
    <name type="scientific">Caenorhabditis remanei</name>
    <name type="common">Caenorhabditis vulgaris</name>
    <dbReference type="NCBI Taxonomy" id="31234"/>
    <lineage>
        <taxon>Eukaryota</taxon>
        <taxon>Metazoa</taxon>
        <taxon>Ecdysozoa</taxon>
        <taxon>Nematoda</taxon>
        <taxon>Chromadorea</taxon>
        <taxon>Rhabditida</taxon>
        <taxon>Rhabditina</taxon>
        <taxon>Rhabditomorpha</taxon>
        <taxon>Rhabditoidea</taxon>
        <taxon>Rhabditidae</taxon>
        <taxon>Peloderinae</taxon>
        <taxon>Caenorhabditis</taxon>
    </lineage>
</organism>
<feature type="compositionally biased region" description="Basic and acidic residues" evidence="1">
    <location>
        <begin position="43"/>
        <end position="58"/>
    </location>
</feature>
<dbReference type="CTD" id="9808299"/>
<evidence type="ECO:0000256" key="1">
    <source>
        <dbReference type="SAM" id="MobiDB-lite"/>
    </source>
</evidence>
<sequence>MGLNMNSDTTKYKCEQCQPRRLPVTKSKTIRTLKKILEKLRRVAERERRNKRKSESVEPVKPVVQQPRKSAPMPLQPQPSPQRSPQRSQCNKPPAPINFIEESIRQNKAFRMFVEKNVEALVTTELVGICQVILEVNGYVAISNEMKRQPGEGNRIFMYDGLMKDTAGDMCSGHDLVCRIENF</sequence>
<dbReference type="STRING" id="31234.E3N666"/>
<dbReference type="AlphaFoldDB" id="E3N666"/>
<evidence type="ECO:0000313" key="2">
    <source>
        <dbReference type="EMBL" id="EFO87485.1"/>
    </source>
</evidence>
<dbReference type="HOGENOM" id="CLU_1476485_0_0_1"/>
<keyword evidence="3" id="KW-1185">Reference proteome</keyword>
<accession>E3N666</accession>
<dbReference type="InParanoid" id="E3N666"/>
<dbReference type="Proteomes" id="UP000008281">
    <property type="component" value="Unassembled WGS sequence"/>
</dbReference>
<dbReference type="RefSeq" id="XP_003096109.2">
    <property type="nucleotide sequence ID" value="XM_003096061.2"/>
</dbReference>
<reference evidence="2" key="1">
    <citation type="submission" date="2007-07" db="EMBL/GenBank/DDBJ databases">
        <title>PCAP assembly of the Caenorhabditis remanei genome.</title>
        <authorList>
            <consortium name="The Caenorhabditis remanei Sequencing Consortium"/>
            <person name="Wilson R.K."/>
        </authorList>
    </citation>
    <scope>NUCLEOTIDE SEQUENCE [LARGE SCALE GENOMIC DNA]</scope>
    <source>
        <strain evidence="2">PB4641</strain>
    </source>
</reference>
<protein>
    <submittedName>
        <fullName evidence="2">Uncharacterized protein</fullName>
    </submittedName>
</protein>
<evidence type="ECO:0000313" key="3">
    <source>
        <dbReference type="Proteomes" id="UP000008281"/>
    </source>
</evidence>
<name>E3N666_CAERE</name>
<feature type="region of interest" description="Disordered" evidence="1">
    <location>
        <begin position="1"/>
        <end position="28"/>
    </location>
</feature>
<dbReference type="OrthoDB" id="5877798at2759"/>
<dbReference type="eggNOG" id="KOG1844">
    <property type="taxonomic scope" value="Eukaryota"/>
</dbReference>